<dbReference type="eggNOG" id="ENOG502S18J">
    <property type="taxonomic scope" value="Eukaryota"/>
</dbReference>
<evidence type="ECO:0000313" key="2">
    <source>
        <dbReference type="Proteomes" id="UP000189703"/>
    </source>
</evidence>
<dbReference type="KEGG" id="nnu:104601778"/>
<dbReference type="Proteomes" id="UP000189703">
    <property type="component" value="Unplaced"/>
</dbReference>
<dbReference type="FunCoup" id="A0A1U8AMA6">
    <property type="interactions" value="138"/>
</dbReference>
<dbReference type="OMA" id="FERIQPQ"/>
<feature type="region of interest" description="Disordered" evidence="1">
    <location>
        <begin position="292"/>
        <end position="321"/>
    </location>
</feature>
<dbReference type="STRING" id="4432.A0A1U8AMA6"/>
<evidence type="ECO:0000256" key="1">
    <source>
        <dbReference type="SAM" id="MobiDB-lite"/>
    </source>
</evidence>
<dbReference type="PANTHER" id="PTHR33676:SF24">
    <property type="match status" value="1"/>
</dbReference>
<dbReference type="InParanoid" id="A0A1U8AMA6"/>
<dbReference type="GeneID" id="104601778"/>
<dbReference type="OrthoDB" id="1923282at2759"/>
<evidence type="ECO:0000313" key="3">
    <source>
        <dbReference type="RefSeq" id="XP_010263543.1"/>
    </source>
</evidence>
<organism evidence="2 3">
    <name type="scientific">Nelumbo nucifera</name>
    <name type="common">Sacred lotus</name>
    <dbReference type="NCBI Taxonomy" id="4432"/>
    <lineage>
        <taxon>Eukaryota</taxon>
        <taxon>Viridiplantae</taxon>
        <taxon>Streptophyta</taxon>
        <taxon>Embryophyta</taxon>
        <taxon>Tracheophyta</taxon>
        <taxon>Spermatophyta</taxon>
        <taxon>Magnoliopsida</taxon>
        <taxon>Proteales</taxon>
        <taxon>Nelumbonaceae</taxon>
        <taxon>Nelumbo</taxon>
    </lineage>
</organism>
<sequence>MTRVKAKPRGTFYVPNSSTVPRFRPLSPSLDFILFFISLFSSKTLLQQKHSRNSNYLLREDYSFFPSFFLRLRGKIEGNLRQATPTRLPDREMQGYRRESSTGSELSELTGRNSRHFLGDVEVEIPMEEPIWTDEKHSLYLNFMEALFVKDLYDHKYDSVDFLGWCPQKENLPDRNSSGQSSSESPISSGKFTVLQDGSWQTKFFERAKPQSGNAGECCGFLEIPQIQYFISAGKHQEVTSAISQQNGSLHTSAIGIRGNNTASHGKTTSSKQLSVCQFHLFHQESVGNSTEVSDQNFIDEDQEEKLSSPCRTKRMKSGFE</sequence>
<reference evidence="3" key="1">
    <citation type="submission" date="2025-08" db="UniProtKB">
        <authorList>
            <consortium name="RefSeq"/>
        </authorList>
    </citation>
    <scope>IDENTIFICATION</scope>
</reference>
<name>A0A1U8AMA6_NELNU</name>
<gene>
    <name evidence="3" type="primary">LOC104601778</name>
</gene>
<feature type="compositionally biased region" description="Basic residues" evidence="1">
    <location>
        <begin position="312"/>
        <end position="321"/>
    </location>
</feature>
<dbReference type="AlphaFoldDB" id="A0A1U8AMA6"/>
<keyword evidence="2" id="KW-1185">Reference proteome</keyword>
<dbReference type="RefSeq" id="XP_010263543.1">
    <property type="nucleotide sequence ID" value="XM_010265241.2"/>
</dbReference>
<protein>
    <submittedName>
        <fullName evidence="3">Uncharacterized protein LOC104601778 isoform X1</fullName>
    </submittedName>
</protein>
<dbReference type="InterPro" id="IPR044678">
    <property type="entry name" value="COR27/28"/>
</dbReference>
<proteinExistence type="predicted"/>
<dbReference type="GO" id="GO:0042752">
    <property type="term" value="P:regulation of circadian rhythm"/>
    <property type="evidence" value="ECO:0007669"/>
    <property type="project" value="InterPro"/>
</dbReference>
<dbReference type="PANTHER" id="PTHR33676">
    <property type="entry name" value="COLD REGULATED PROTEIN 27"/>
    <property type="match status" value="1"/>
</dbReference>
<accession>A0A1U8AMA6</accession>
<dbReference type="GO" id="GO:0009409">
    <property type="term" value="P:response to cold"/>
    <property type="evidence" value="ECO:0007669"/>
    <property type="project" value="InterPro"/>
</dbReference>